<dbReference type="GO" id="GO:0005576">
    <property type="term" value="C:extracellular region"/>
    <property type="evidence" value="ECO:0007669"/>
    <property type="project" value="UniProtKB-SubCell"/>
</dbReference>
<feature type="domain" description="CFEM" evidence="6">
    <location>
        <begin position="49"/>
        <end position="115"/>
    </location>
</feature>
<organism evidence="7 8">
    <name type="scientific">Mycena rosella</name>
    <name type="common">Pink bonnet</name>
    <name type="synonym">Agaricus rosellus</name>
    <dbReference type="NCBI Taxonomy" id="1033263"/>
    <lineage>
        <taxon>Eukaryota</taxon>
        <taxon>Fungi</taxon>
        <taxon>Dikarya</taxon>
        <taxon>Basidiomycota</taxon>
        <taxon>Agaricomycotina</taxon>
        <taxon>Agaricomycetes</taxon>
        <taxon>Agaricomycetidae</taxon>
        <taxon>Agaricales</taxon>
        <taxon>Marasmiineae</taxon>
        <taxon>Mycenaceae</taxon>
        <taxon>Mycena</taxon>
    </lineage>
</organism>
<keyword evidence="3 5" id="KW-0732">Signal</keyword>
<dbReference type="Pfam" id="PF05730">
    <property type="entry name" value="CFEM"/>
    <property type="match status" value="1"/>
</dbReference>
<feature type="chain" id="PRO_5042002990" description="CFEM domain-containing protein" evidence="5">
    <location>
        <begin position="18"/>
        <end position="240"/>
    </location>
</feature>
<dbReference type="AlphaFoldDB" id="A0AAD7DPG9"/>
<comment type="subcellular location">
    <subcellularLocation>
        <location evidence="1">Secreted</location>
    </subcellularLocation>
</comment>
<keyword evidence="4" id="KW-1015">Disulfide bond</keyword>
<accession>A0AAD7DPG9</accession>
<comment type="caution">
    <text evidence="7">The sequence shown here is derived from an EMBL/GenBank/DDBJ whole genome shotgun (WGS) entry which is preliminary data.</text>
</comment>
<dbReference type="InterPro" id="IPR008427">
    <property type="entry name" value="Extracellular_membr_CFEM_dom"/>
</dbReference>
<sequence length="240" mass="23627">MLAAWIFLLGSVLTAQGTVNLATFTPLEDGTTTSTAFFFSSTSLTSSPTGCIDTCFNNATGGGKQGGCVGISGQYDCICTFPSMMQSFETCMSTTCALDSTTVQQTLGNVQQICSSCTPDGCSTFKISASRIGGGTIIGSATLAPVSTPSVSLCYSSTQSAWTSSAGAAGGAVGGGFFSAGPVACAASSSGVGPSSTVIALSDSASPTGTSPSSAMHGFSPYVSVFAATALALSLGRALV</sequence>
<evidence type="ECO:0000259" key="6">
    <source>
        <dbReference type="Pfam" id="PF05730"/>
    </source>
</evidence>
<feature type="signal peptide" evidence="5">
    <location>
        <begin position="1"/>
        <end position="17"/>
    </location>
</feature>
<evidence type="ECO:0000256" key="5">
    <source>
        <dbReference type="SAM" id="SignalP"/>
    </source>
</evidence>
<keyword evidence="2" id="KW-0964">Secreted</keyword>
<proteinExistence type="predicted"/>
<evidence type="ECO:0000256" key="1">
    <source>
        <dbReference type="ARBA" id="ARBA00004613"/>
    </source>
</evidence>
<evidence type="ECO:0000313" key="7">
    <source>
        <dbReference type="EMBL" id="KAJ7696216.1"/>
    </source>
</evidence>
<gene>
    <name evidence="7" type="ORF">B0H17DRAFT_1198139</name>
</gene>
<keyword evidence="8" id="KW-1185">Reference proteome</keyword>
<evidence type="ECO:0000256" key="2">
    <source>
        <dbReference type="ARBA" id="ARBA00022525"/>
    </source>
</evidence>
<reference evidence="7" key="1">
    <citation type="submission" date="2023-03" db="EMBL/GenBank/DDBJ databases">
        <title>Massive genome expansion in bonnet fungi (Mycena s.s.) driven by repeated elements and novel gene families across ecological guilds.</title>
        <authorList>
            <consortium name="Lawrence Berkeley National Laboratory"/>
            <person name="Harder C.B."/>
            <person name="Miyauchi S."/>
            <person name="Viragh M."/>
            <person name="Kuo A."/>
            <person name="Thoen E."/>
            <person name="Andreopoulos B."/>
            <person name="Lu D."/>
            <person name="Skrede I."/>
            <person name="Drula E."/>
            <person name="Henrissat B."/>
            <person name="Morin E."/>
            <person name="Kohler A."/>
            <person name="Barry K."/>
            <person name="LaButti K."/>
            <person name="Morin E."/>
            <person name="Salamov A."/>
            <person name="Lipzen A."/>
            <person name="Mereny Z."/>
            <person name="Hegedus B."/>
            <person name="Baldrian P."/>
            <person name="Stursova M."/>
            <person name="Weitz H."/>
            <person name="Taylor A."/>
            <person name="Grigoriev I.V."/>
            <person name="Nagy L.G."/>
            <person name="Martin F."/>
            <person name="Kauserud H."/>
        </authorList>
    </citation>
    <scope>NUCLEOTIDE SEQUENCE</scope>
    <source>
        <strain evidence="7">CBHHK067</strain>
    </source>
</reference>
<dbReference type="Proteomes" id="UP001221757">
    <property type="component" value="Unassembled WGS sequence"/>
</dbReference>
<evidence type="ECO:0000313" key="8">
    <source>
        <dbReference type="Proteomes" id="UP001221757"/>
    </source>
</evidence>
<name>A0AAD7DPG9_MYCRO</name>
<dbReference type="EMBL" id="JARKIE010000035">
    <property type="protein sequence ID" value="KAJ7696216.1"/>
    <property type="molecule type" value="Genomic_DNA"/>
</dbReference>
<evidence type="ECO:0000256" key="4">
    <source>
        <dbReference type="ARBA" id="ARBA00023157"/>
    </source>
</evidence>
<evidence type="ECO:0000256" key="3">
    <source>
        <dbReference type="ARBA" id="ARBA00022729"/>
    </source>
</evidence>
<protein>
    <recommendedName>
        <fullName evidence="6">CFEM domain-containing protein</fullName>
    </recommendedName>
</protein>